<evidence type="ECO:0000313" key="1">
    <source>
        <dbReference type="EMBL" id="SVC55341.1"/>
    </source>
</evidence>
<dbReference type="AlphaFoldDB" id="A0A382N741"/>
<reference evidence="1" key="1">
    <citation type="submission" date="2018-05" db="EMBL/GenBank/DDBJ databases">
        <authorList>
            <person name="Lanie J.A."/>
            <person name="Ng W.-L."/>
            <person name="Kazmierczak K.M."/>
            <person name="Andrzejewski T.M."/>
            <person name="Davidsen T.M."/>
            <person name="Wayne K.J."/>
            <person name="Tettelin H."/>
            <person name="Glass J.I."/>
            <person name="Rusch D."/>
            <person name="Podicherti R."/>
            <person name="Tsui H.-C.T."/>
            <person name="Winkler M.E."/>
        </authorList>
    </citation>
    <scope>NUCLEOTIDE SEQUENCE</scope>
</reference>
<accession>A0A382N741</accession>
<name>A0A382N741_9ZZZZ</name>
<organism evidence="1">
    <name type="scientific">marine metagenome</name>
    <dbReference type="NCBI Taxonomy" id="408172"/>
    <lineage>
        <taxon>unclassified sequences</taxon>
        <taxon>metagenomes</taxon>
        <taxon>ecological metagenomes</taxon>
    </lineage>
</organism>
<gene>
    <name evidence="1" type="ORF">METZ01_LOCUS308195</name>
</gene>
<proteinExistence type="predicted"/>
<sequence length="114" mass="12589">MPKLNKFRILIETGGKGIDETARFSFNSHVLPFEDLSGGTKPGEILEGGYTVSSVAHSMALVGPEKGEWSIKKIKVDFECENAPSYSVEYPAVELDETTELNIWKDPPLPTFDV</sequence>
<protein>
    <recommendedName>
        <fullName evidence="2">Helicase</fullName>
    </recommendedName>
</protein>
<evidence type="ECO:0008006" key="2">
    <source>
        <dbReference type="Google" id="ProtNLM"/>
    </source>
</evidence>
<dbReference type="EMBL" id="UINC01097544">
    <property type="protein sequence ID" value="SVC55341.1"/>
    <property type="molecule type" value="Genomic_DNA"/>
</dbReference>